<dbReference type="AlphaFoldDB" id="A0A8K0CRM2"/>
<sequence>MCKEIEDPSSKHDTFNVHKKIKEATGRYKKRVPDTIKTNDGELVIEIEEKLNVWQKYMKKLFEDTESPQREYFPKTEGPEITQSEIKYAIKTAKGGKALGPYEIPVKLPKVMEENSIQLLMAFFNKIHDTGVISNEWLVSTFVTIPKKSHSRNCKDFERFS</sequence>
<evidence type="ECO:0000313" key="1">
    <source>
        <dbReference type="EMBL" id="KAF2888400.1"/>
    </source>
</evidence>
<reference evidence="1" key="1">
    <citation type="submission" date="2019-08" db="EMBL/GenBank/DDBJ databases">
        <title>The genome of the North American firefly Photinus pyralis.</title>
        <authorList>
            <consortium name="Photinus pyralis genome working group"/>
            <person name="Fallon T.R."/>
            <person name="Sander Lower S.E."/>
            <person name="Weng J.-K."/>
        </authorList>
    </citation>
    <scope>NUCLEOTIDE SEQUENCE</scope>
    <source>
        <strain evidence="1">TRF0915ILg1</strain>
        <tissue evidence="1">Whole body</tissue>
    </source>
</reference>
<protein>
    <submittedName>
        <fullName evidence="1">Uncharacterized protein</fullName>
    </submittedName>
</protein>
<organism evidence="1 2">
    <name type="scientific">Ignelater luminosus</name>
    <name type="common">Cucubano</name>
    <name type="synonym">Pyrophorus luminosus</name>
    <dbReference type="NCBI Taxonomy" id="2038154"/>
    <lineage>
        <taxon>Eukaryota</taxon>
        <taxon>Metazoa</taxon>
        <taxon>Ecdysozoa</taxon>
        <taxon>Arthropoda</taxon>
        <taxon>Hexapoda</taxon>
        <taxon>Insecta</taxon>
        <taxon>Pterygota</taxon>
        <taxon>Neoptera</taxon>
        <taxon>Endopterygota</taxon>
        <taxon>Coleoptera</taxon>
        <taxon>Polyphaga</taxon>
        <taxon>Elateriformia</taxon>
        <taxon>Elateroidea</taxon>
        <taxon>Elateridae</taxon>
        <taxon>Agrypninae</taxon>
        <taxon>Pyrophorini</taxon>
        <taxon>Ignelater</taxon>
    </lineage>
</organism>
<proteinExistence type="predicted"/>
<dbReference type="OrthoDB" id="6778064at2759"/>
<gene>
    <name evidence="1" type="ORF">ILUMI_17773</name>
</gene>
<dbReference type="Proteomes" id="UP000801492">
    <property type="component" value="Unassembled WGS sequence"/>
</dbReference>
<accession>A0A8K0CRM2</accession>
<name>A0A8K0CRM2_IGNLU</name>
<dbReference type="EMBL" id="VTPC01077643">
    <property type="protein sequence ID" value="KAF2888400.1"/>
    <property type="molecule type" value="Genomic_DNA"/>
</dbReference>
<dbReference type="PANTHER" id="PTHR19446">
    <property type="entry name" value="REVERSE TRANSCRIPTASES"/>
    <property type="match status" value="1"/>
</dbReference>
<comment type="caution">
    <text evidence="1">The sequence shown here is derived from an EMBL/GenBank/DDBJ whole genome shotgun (WGS) entry which is preliminary data.</text>
</comment>
<keyword evidence="2" id="KW-1185">Reference proteome</keyword>
<evidence type="ECO:0000313" key="2">
    <source>
        <dbReference type="Proteomes" id="UP000801492"/>
    </source>
</evidence>